<comment type="caution">
    <text evidence="1">The sequence shown here is derived from an EMBL/GenBank/DDBJ whole genome shotgun (WGS) entry which is preliminary data.</text>
</comment>
<name>A0ABR1P0T0_DIAER</name>
<evidence type="ECO:0000313" key="1">
    <source>
        <dbReference type="EMBL" id="KAK7722847.1"/>
    </source>
</evidence>
<sequence length="138" mass="14780">MSFTTCPTNAIPDDADLDIDSKSLYAIMPRANTTANDLPDPWMVSCCEPSPAKLASNSVTGACWQWCDLSPGYTNQTTDKDMLLGDFELCVSTSASYKNSTVKPNIFHVSAAARDGVVGDGMVGLAVVLGLAMWRMFS</sequence>
<evidence type="ECO:0000313" key="2">
    <source>
        <dbReference type="Proteomes" id="UP001430848"/>
    </source>
</evidence>
<dbReference type="EMBL" id="JAKNSF020000064">
    <property type="protein sequence ID" value="KAK7722847.1"/>
    <property type="molecule type" value="Genomic_DNA"/>
</dbReference>
<organism evidence="1 2">
    <name type="scientific">Diaporthe eres</name>
    <name type="common">Phomopsis oblonga</name>
    <dbReference type="NCBI Taxonomy" id="83184"/>
    <lineage>
        <taxon>Eukaryota</taxon>
        <taxon>Fungi</taxon>
        <taxon>Dikarya</taxon>
        <taxon>Ascomycota</taxon>
        <taxon>Pezizomycotina</taxon>
        <taxon>Sordariomycetes</taxon>
        <taxon>Sordariomycetidae</taxon>
        <taxon>Diaporthales</taxon>
        <taxon>Diaporthaceae</taxon>
        <taxon>Diaporthe</taxon>
        <taxon>Diaporthe eres species complex</taxon>
    </lineage>
</organism>
<reference evidence="1 2" key="1">
    <citation type="submission" date="2024-02" db="EMBL/GenBank/DDBJ databases">
        <title>De novo assembly and annotation of 12 fungi associated with fruit tree decline syndrome in Ontario, Canada.</title>
        <authorList>
            <person name="Sulman M."/>
            <person name="Ellouze W."/>
            <person name="Ilyukhin E."/>
        </authorList>
    </citation>
    <scope>NUCLEOTIDE SEQUENCE [LARGE SCALE GENOMIC DNA]</scope>
    <source>
        <strain evidence="1 2">M169</strain>
    </source>
</reference>
<gene>
    <name evidence="1" type="ORF">SLS63_009121</name>
</gene>
<accession>A0ABR1P0T0</accession>
<keyword evidence="2" id="KW-1185">Reference proteome</keyword>
<protein>
    <submittedName>
        <fullName evidence="1">Uncharacterized protein</fullName>
    </submittedName>
</protein>
<dbReference type="Proteomes" id="UP001430848">
    <property type="component" value="Unassembled WGS sequence"/>
</dbReference>
<proteinExistence type="predicted"/>